<dbReference type="EMBL" id="JNBR01000590">
    <property type="protein sequence ID" value="OQR90694.1"/>
    <property type="molecule type" value="Genomic_DNA"/>
</dbReference>
<keyword evidence="4" id="KW-1185">Reference proteome</keyword>
<accession>A0A1V9YY05</accession>
<feature type="transmembrane region" description="Helical" evidence="1">
    <location>
        <begin position="489"/>
        <end position="522"/>
    </location>
</feature>
<dbReference type="Proteomes" id="UP000243579">
    <property type="component" value="Unassembled WGS sequence"/>
</dbReference>
<keyword evidence="1" id="KW-0812">Transmembrane</keyword>
<dbReference type="AlphaFoldDB" id="A0A1V9YY05"/>
<dbReference type="GO" id="GO:0055085">
    <property type="term" value="P:transmembrane transport"/>
    <property type="evidence" value="ECO:0007669"/>
    <property type="project" value="TreeGrafter"/>
</dbReference>
<dbReference type="PANTHER" id="PTHR31145:SF6">
    <property type="entry name" value="INTEGRAL MEMBRANE PROTEIN (AFU_ORTHOLOGUE AFUA_7G01610)"/>
    <property type="match status" value="1"/>
</dbReference>
<feature type="transmembrane region" description="Helical" evidence="1">
    <location>
        <begin position="570"/>
        <end position="592"/>
    </location>
</feature>
<feature type="domain" description="TRP C-terminal" evidence="2">
    <location>
        <begin position="322"/>
        <end position="599"/>
    </location>
</feature>
<dbReference type="InterPro" id="IPR040241">
    <property type="entry name" value="TRP_Flc/Pkd2-like"/>
</dbReference>
<dbReference type="GO" id="GO:0016020">
    <property type="term" value="C:membrane"/>
    <property type="evidence" value="ECO:0007669"/>
    <property type="project" value="TreeGrafter"/>
</dbReference>
<evidence type="ECO:0000256" key="1">
    <source>
        <dbReference type="SAM" id="Phobius"/>
    </source>
</evidence>
<evidence type="ECO:0000313" key="3">
    <source>
        <dbReference type="EMBL" id="OQR90694.1"/>
    </source>
</evidence>
<keyword evidence="1" id="KW-0472">Membrane</keyword>
<keyword evidence="1" id="KW-1133">Transmembrane helix</keyword>
<feature type="transmembrane region" description="Helical" evidence="1">
    <location>
        <begin position="387"/>
        <end position="412"/>
    </location>
</feature>
<name>A0A1V9YY05_ACHHY</name>
<dbReference type="InterPro" id="IPR010308">
    <property type="entry name" value="TRP_C"/>
</dbReference>
<organism evidence="3 4">
    <name type="scientific">Achlya hypogyna</name>
    <name type="common">Oomycete</name>
    <name type="synonym">Protoachlya hypogyna</name>
    <dbReference type="NCBI Taxonomy" id="1202772"/>
    <lineage>
        <taxon>Eukaryota</taxon>
        <taxon>Sar</taxon>
        <taxon>Stramenopiles</taxon>
        <taxon>Oomycota</taxon>
        <taxon>Saprolegniomycetes</taxon>
        <taxon>Saprolegniales</taxon>
        <taxon>Achlyaceae</taxon>
        <taxon>Achlya</taxon>
    </lineage>
</organism>
<sequence length="646" mass="69151">MDKTKLPGPVAHRQLQVVTVVNGSNVTTAVPVPTATSLPTPTAVPSDGSWSGSRGSSNNVITLAPVTTPNPFDVRCDASFYGQWATHNLTCAGSPLDVSAAVAAASCSVYRGGAVSLRDVCVSICTFPSCDNGTWNYHATAGAFSPVYTGVDVAGFFPPAVQTSLKNVSVATVCPVATNSNTTAAFSACGCPAPWTPSSVAPTTPTPAPAVNPLANWLPSNAEAAVAPLAKTTAAATIAIGTVVSISGGIMSSASAATTAAASSSMMLLTFDMLQFGSMINQIPLSEKGKVLTSMGEQTKFAVFNYLGFLFPEEANTTTSRRLTTANCQGVCEYAVTIGVPENRLFIVTLLGVIAAGVVVLALYGIAFAFVSFVMRRPELTSKWFDYTIGILVIVGMASQYALGVTGVYQLYLGYRDRVYDASFFLAIFSLLFLAVGLLAFGYYIIQKHERDLLDVAKIEHTKKAVNMRYGALYDEYTFENRFFFAPKMLLALLCGMTTGAAFMNATLQVVLILVFHIAFLVHLEQCQPFQTRFLQHSMALITLVKIITLILSMFLISSIEGLPQAFHDVVSNIIVALQMLVLAALMMRQVVLLYQRWRAEKAHDEQMAAMESALKPLDSLETLAALRRPSDAALHPIKNEAIVRL</sequence>
<reference evidence="3 4" key="1">
    <citation type="journal article" date="2014" name="Genome Biol. Evol.">
        <title>The secreted proteins of Achlya hypogyna and Thraustotheca clavata identify the ancestral oomycete secretome and reveal gene acquisitions by horizontal gene transfer.</title>
        <authorList>
            <person name="Misner I."/>
            <person name="Blouin N."/>
            <person name="Leonard G."/>
            <person name="Richards T.A."/>
            <person name="Lane C.E."/>
        </authorList>
    </citation>
    <scope>NUCLEOTIDE SEQUENCE [LARGE SCALE GENOMIC DNA]</scope>
    <source>
        <strain evidence="3 4">ATCC 48635</strain>
    </source>
</reference>
<gene>
    <name evidence="3" type="ORF">ACHHYP_05308</name>
</gene>
<feature type="transmembrane region" description="Helical" evidence="1">
    <location>
        <begin position="424"/>
        <end position="446"/>
    </location>
</feature>
<evidence type="ECO:0000313" key="4">
    <source>
        <dbReference type="Proteomes" id="UP000243579"/>
    </source>
</evidence>
<evidence type="ECO:0000259" key="2">
    <source>
        <dbReference type="Pfam" id="PF06011"/>
    </source>
</evidence>
<comment type="caution">
    <text evidence="3">The sequence shown here is derived from an EMBL/GenBank/DDBJ whole genome shotgun (WGS) entry which is preliminary data.</text>
</comment>
<protein>
    <recommendedName>
        <fullName evidence="2">TRP C-terminal domain-containing protein</fullName>
    </recommendedName>
</protein>
<dbReference type="PANTHER" id="PTHR31145">
    <property type="entry name" value="INTEGRAL MEMBRANE PROTEIN (AFU_ORTHOLOGUE AFUA_7G01610)"/>
    <property type="match status" value="1"/>
</dbReference>
<proteinExistence type="predicted"/>
<feature type="transmembrane region" description="Helical" evidence="1">
    <location>
        <begin position="345"/>
        <end position="375"/>
    </location>
</feature>
<feature type="transmembrane region" description="Helical" evidence="1">
    <location>
        <begin position="534"/>
        <end position="558"/>
    </location>
</feature>
<dbReference type="Pfam" id="PF06011">
    <property type="entry name" value="TRP"/>
    <property type="match status" value="1"/>
</dbReference>
<dbReference type="OrthoDB" id="5312224at2759"/>